<dbReference type="OMA" id="WINVRSN"/>
<dbReference type="Gene3D" id="2.60.40.4060">
    <property type="entry name" value="Reeler domain"/>
    <property type="match status" value="1"/>
</dbReference>
<reference evidence="3" key="4">
    <citation type="submission" date="2025-08" db="UniProtKB">
        <authorList>
            <consortium name="Ensembl"/>
        </authorList>
    </citation>
    <scope>IDENTIFICATION</scope>
</reference>
<feature type="domain" description="Reelin" evidence="2">
    <location>
        <begin position="25"/>
        <end position="188"/>
    </location>
</feature>
<dbReference type="PANTHER" id="PTHR45828:SF32">
    <property type="entry name" value="SI:DKEY-251I10.2"/>
    <property type="match status" value="1"/>
</dbReference>
<dbReference type="Proteomes" id="UP000314986">
    <property type="component" value="Unassembled WGS sequence"/>
</dbReference>
<evidence type="ECO:0000313" key="4">
    <source>
        <dbReference type="Proteomes" id="UP000314986"/>
    </source>
</evidence>
<dbReference type="PANTHER" id="PTHR45828">
    <property type="entry name" value="CYTOCHROME B561/FERRIC REDUCTASE TRANSMEMBRANE"/>
    <property type="match status" value="1"/>
</dbReference>
<protein>
    <recommendedName>
        <fullName evidence="2">Reelin domain-containing protein</fullName>
    </recommendedName>
</protein>
<organism evidence="3 4">
    <name type="scientific">Callorhinchus milii</name>
    <name type="common">Ghost shark</name>
    <dbReference type="NCBI Taxonomy" id="7868"/>
    <lineage>
        <taxon>Eukaryota</taxon>
        <taxon>Metazoa</taxon>
        <taxon>Chordata</taxon>
        <taxon>Craniata</taxon>
        <taxon>Vertebrata</taxon>
        <taxon>Chondrichthyes</taxon>
        <taxon>Holocephali</taxon>
        <taxon>Chimaeriformes</taxon>
        <taxon>Callorhinchidae</taxon>
        <taxon>Callorhinchus</taxon>
    </lineage>
</organism>
<reference evidence="4" key="2">
    <citation type="journal article" date="2007" name="PLoS Biol.">
        <title>Survey sequencing and comparative analysis of the elephant shark (Callorhinchus milii) genome.</title>
        <authorList>
            <person name="Venkatesh B."/>
            <person name="Kirkness E.F."/>
            <person name="Loh Y.H."/>
            <person name="Halpern A.L."/>
            <person name="Lee A.P."/>
            <person name="Johnson J."/>
            <person name="Dandona N."/>
            <person name="Viswanathan L.D."/>
            <person name="Tay A."/>
            <person name="Venter J.C."/>
            <person name="Strausberg R.L."/>
            <person name="Brenner S."/>
        </authorList>
    </citation>
    <scope>NUCLEOTIDE SEQUENCE [LARGE SCALE GENOMIC DNA]</scope>
</reference>
<keyword evidence="4" id="KW-1185">Reference proteome</keyword>
<evidence type="ECO:0000313" key="3">
    <source>
        <dbReference type="Ensembl" id="ENSCMIP00000033703.1"/>
    </source>
</evidence>
<accession>A0A4W3J688</accession>
<dbReference type="STRING" id="7868.ENSCMIP00000033703"/>
<reference evidence="3" key="5">
    <citation type="submission" date="2025-09" db="UniProtKB">
        <authorList>
            <consortium name="Ensembl"/>
        </authorList>
    </citation>
    <scope>IDENTIFICATION</scope>
</reference>
<dbReference type="GO" id="GO:0016020">
    <property type="term" value="C:membrane"/>
    <property type="evidence" value="ECO:0007669"/>
    <property type="project" value="TreeGrafter"/>
</dbReference>
<dbReference type="Pfam" id="PF02014">
    <property type="entry name" value="Reeler"/>
    <property type="match status" value="1"/>
</dbReference>
<dbReference type="CDD" id="cd08544">
    <property type="entry name" value="Reeler"/>
    <property type="match status" value="1"/>
</dbReference>
<dbReference type="InterPro" id="IPR002861">
    <property type="entry name" value="Reeler_dom"/>
</dbReference>
<evidence type="ECO:0000256" key="1">
    <source>
        <dbReference type="ARBA" id="ARBA00009195"/>
    </source>
</evidence>
<dbReference type="FunFam" id="2.60.40.4060:FF:000003">
    <property type="entry name" value="Ferric chelate reductase 1"/>
    <property type="match status" value="1"/>
</dbReference>
<dbReference type="Ensembl" id="ENSCMIT00000034212.1">
    <property type="protein sequence ID" value="ENSCMIP00000033703.1"/>
    <property type="gene ID" value="ENSCMIG00000014372.1"/>
</dbReference>
<name>A0A4W3J688_CALMI</name>
<reference evidence="4" key="1">
    <citation type="journal article" date="2006" name="Science">
        <title>Ancient noncoding elements conserved in the human genome.</title>
        <authorList>
            <person name="Venkatesh B."/>
            <person name="Kirkness E.F."/>
            <person name="Loh Y.H."/>
            <person name="Halpern A.L."/>
            <person name="Lee A.P."/>
            <person name="Johnson J."/>
            <person name="Dandona N."/>
            <person name="Viswanathan L.D."/>
            <person name="Tay A."/>
            <person name="Venter J.C."/>
            <person name="Strausberg R.L."/>
            <person name="Brenner S."/>
        </authorList>
    </citation>
    <scope>NUCLEOTIDE SEQUENCE [LARGE SCALE GENOMIC DNA]</scope>
</reference>
<comment type="similarity">
    <text evidence="1">Belongs to the FRRS1 family.</text>
</comment>
<dbReference type="GeneTree" id="ENSGT00940000165599"/>
<evidence type="ECO:0000259" key="2">
    <source>
        <dbReference type="PROSITE" id="PS51019"/>
    </source>
</evidence>
<dbReference type="InterPro" id="IPR051237">
    <property type="entry name" value="Ferric-chelate_Red/DefProt"/>
</dbReference>
<dbReference type="PROSITE" id="PS51019">
    <property type="entry name" value="REELIN"/>
    <property type="match status" value="1"/>
</dbReference>
<sequence>MRCLIKAQYSLNSNPGKLNSFKKFPSLITAFPNGAPTSACKSMKPIHSGVVPQSSRAPYTIDTATSVYQPGKAVQVAILGPHYRGVLLEARRDGDPTPIGSWQNPHENTKLLQCSENPMAAVTHSNINAKSNSTTYVWIPPDSFCSTSIRFMATVAQSREVYWLNVQSRPLMKDLSVACGEMKFTYGIGNLIVTLFVSLLVT</sequence>
<proteinExistence type="inferred from homology"/>
<dbReference type="AlphaFoldDB" id="A0A4W3J688"/>
<dbReference type="InterPro" id="IPR042307">
    <property type="entry name" value="Reeler_sf"/>
</dbReference>
<dbReference type="InParanoid" id="A0A4W3J688"/>
<reference evidence="4" key="3">
    <citation type="journal article" date="2014" name="Nature">
        <title>Elephant shark genome provides unique insights into gnathostome evolution.</title>
        <authorList>
            <consortium name="International Elephant Shark Genome Sequencing Consortium"/>
            <person name="Venkatesh B."/>
            <person name="Lee A.P."/>
            <person name="Ravi V."/>
            <person name="Maurya A.K."/>
            <person name="Lian M.M."/>
            <person name="Swann J.B."/>
            <person name="Ohta Y."/>
            <person name="Flajnik M.F."/>
            <person name="Sutoh Y."/>
            <person name="Kasahara M."/>
            <person name="Hoon S."/>
            <person name="Gangu V."/>
            <person name="Roy S.W."/>
            <person name="Irimia M."/>
            <person name="Korzh V."/>
            <person name="Kondrychyn I."/>
            <person name="Lim Z.W."/>
            <person name="Tay B.H."/>
            <person name="Tohari S."/>
            <person name="Kong K.W."/>
            <person name="Ho S."/>
            <person name="Lorente-Galdos B."/>
            <person name="Quilez J."/>
            <person name="Marques-Bonet T."/>
            <person name="Raney B.J."/>
            <person name="Ingham P.W."/>
            <person name="Tay A."/>
            <person name="Hillier L.W."/>
            <person name="Minx P."/>
            <person name="Boehm T."/>
            <person name="Wilson R.K."/>
            <person name="Brenner S."/>
            <person name="Warren W.C."/>
        </authorList>
    </citation>
    <scope>NUCLEOTIDE SEQUENCE [LARGE SCALE GENOMIC DNA]</scope>
</reference>